<dbReference type="Gene3D" id="3.40.30.10">
    <property type="entry name" value="Glutaredoxin"/>
    <property type="match status" value="1"/>
</dbReference>
<evidence type="ECO:0000259" key="6">
    <source>
        <dbReference type="PROSITE" id="PS51352"/>
    </source>
</evidence>
<feature type="signal peptide" evidence="5">
    <location>
        <begin position="1"/>
        <end position="20"/>
    </location>
</feature>
<dbReference type="GO" id="GO:0005783">
    <property type="term" value="C:endoplasmic reticulum"/>
    <property type="evidence" value="ECO:0007669"/>
    <property type="project" value="TreeGrafter"/>
</dbReference>
<reference evidence="7" key="1">
    <citation type="submission" date="2021-01" db="EMBL/GenBank/DDBJ databases">
        <authorList>
            <person name="Corre E."/>
            <person name="Pelletier E."/>
            <person name="Niang G."/>
            <person name="Scheremetjew M."/>
            <person name="Finn R."/>
            <person name="Kale V."/>
            <person name="Holt S."/>
            <person name="Cochrane G."/>
            <person name="Meng A."/>
            <person name="Brown T."/>
            <person name="Cohen L."/>
        </authorList>
    </citation>
    <scope>NUCLEOTIDE SEQUENCE</scope>
    <source>
        <strain evidence="7">UTEX LB 985</strain>
    </source>
</reference>
<gene>
    <name evidence="7" type="ORF">CBRE1094_LOCUS37397</name>
</gene>
<dbReference type="CDD" id="cd02961">
    <property type="entry name" value="PDI_a_family"/>
    <property type="match status" value="1"/>
</dbReference>
<keyword evidence="2 5" id="KW-0732">Signal</keyword>
<evidence type="ECO:0000256" key="1">
    <source>
        <dbReference type="ARBA" id="ARBA00006347"/>
    </source>
</evidence>
<dbReference type="GO" id="GO:0006457">
    <property type="term" value="P:protein folding"/>
    <property type="evidence" value="ECO:0007669"/>
    <property type="project" value="TreeGrafter"/>
</dbReference>
<keyword evidence="4" id="KW-1133">Transmembrane helix</keyword>
<accession>A0A7S2NB13</accession>
<dbReference type="AlphaFoldDB" id="A0A7S2NB13"/>
<dbReference type="PROSITE" id="PS51352">
    <property type="entry name" value="THIOREDOXIN_2"/>
    <property type="match status" value="1"/>
</dbReference>
<name>A0A7S2NB13_9EUKA</name>
<feature type="compositionally biased region" description="Pro residues" evidence="3">
    <location>
        <begin position="135"/>
        <end position="145"/>
    </location>
</feature>
<evidence type="ECO:0000313" key="7">
    <source>
        <dbReference type="EMBL" id="CAD9529263.1"/>
    </source>
</evidence>
<dbReference type="PANTHER" id="PTHR45672">
    <property type="entry name" value="PROTEIN DISULFIDE-ISOMERASE C17H9.14C-RELATED"/>
    <property type="match status" value="1"/>
</dbReference>
<dbReference type="InterPro" id="IPR036249">
    <property type="entry name" value="Thioredoxin-like_sf"/>
</dbReference>
<dbReference type="InterPro" id="IPR013766">
    <property type="entry name" value="Thioredoxin_domain"/>
</dbReference>
<dbReference type="GO" id="GO:0003756">
    <property type="term" value="F:protein disulfide isomerase activity"/>
    <property type="evidence" value="ECO:0007669"/>
    <property type="project" value="TreeGrafter"/>
</dbReference>
<protein>
    <recommendedName>
        <fullName evidence="6">Thioredoxin domain-containing protein</fullName>
    </recommendedName>
</protein>
<organism evidence="7">
    <name type="scientific">Haptolina brevifila</name>
    <dbReference type="NCBI Taxonomy" id="156173"/>
    <lineage>
        <taxon>Eukaryota</taxon>
        <taxon>Haptista</taxon>
        <taxon>Haptophyta</taxon>
        <taxon>Prymnesiophyceae</taxon>
        <taxon>Prymnesiales</taxon>
        <taxon>Prymnesiaceae</taxon>
        <taxon>Haptolina</taxon>
    </lineage>
</organism>
<feature type="transmembrane region" description="Helical" evidence="4">
    <location>
        <begin position="189"/>
        <end position="213"/>
    </location>
</feature>
<dbReference type="Pfam" id="PF00085">
    <property type="entry name" value="Thioredoxin"/>
    <property type="match status" value="1"/>
</dbReference>
<dbReference type="PRINTS" id="PR00421">
    <property type="entry name" value="THIOREDOXIN"/>
</dbReference>
<keyword evidence="4" id="KW-0472">Membrane</keyword>
<sequence length="223" mass="24513">MIAKSLLCSSFMLLLHPTVAVYQEVLELDVKTFPKVHEPDTVWLVLWYAPWCGHCKKLAPVYEKVAEHFHRQRPQRVSIARVDATAHPALAAPFELKGYPTLVLLRGGSRIADFKGPRTFEGLVNFVESELVRPPGAPPLEPPAPEAKTKGNKAKKGSLFGRRSEWRLERGVELLKRTGRSLLTDYDPLTAGLACLGCCLAGAACLVVALCAFTQASDRPPDS</sequence>
<dbReference type="PANTHER" id="PTHR45672:SF3">
    <property type="entry name" value="THIOREDOXIN DOMAIN-CONTAINING PROTEIN 5"/>
    <property type="match status" value="1"/>
</dbReference>
<evidence type="ECO:0000256" key="4">
    <source>
        <dbReference type="SAM" id="Phobius"/>
    </source>
</evidence>
<evidence type="ECO:0000256" key="3">
    <source>
        <dbReference type="SAM" id="MobiDB-lite"/>
    </source>
</evidence>
<dbReference type="EMBL" id="HBGU01068586">
    <property type="protein sequence ID" value="CAD9529263.1"/>
    <property type="molecule type" value="Transcribed_RNA"/>
</dbReference>
<dbReference type="SUPFAM" id="SSF52833">
    <property type="entry name" value="Thioredoxin-like"/>
    <property type="match status" value="1"/>
</dbReference>
<evidence type="ECO:0000256" key="2">
    <source>
        <dbReference type="ARBA" id="ARBA00022729"/>
    </source>
</evidence>
<feature type="domain" description="Thioredoxin" evidence="6">
    <location>
        <begin position="12"/>
        <end position="132"/>
    </location>
</feature>
<dbReference type="InterPro" id="IPR051063">
    <property type="entry name" value="PDI"/>
</dbReference>
<evidence type="ECO:0000256" key="5">
    <source>
        <dbReference type="SAM" id="SignalP"/>
    </source>
</evidence>
<feature type="region of interest" description="Disordered" evidence="3">
    <location>
        <begin position="134"/>
        <end position="157"/>
    </location>
</feature>
<comment type="similarity">
    <text evidence="1">Belongs to the protein disulfide isomerase family.</text>
</comment>
<keyword evidence="4" id="KW-0812">Transmembrane</keyword>
<proteinExistence type="inferred from homology"/>
<feature type="chain" id="PRO_5031462668" description="Thioredoxin domain-containing protein" evidence="5">
    <location>
        <begin position="21"/>
        <end position="223"/>
    </location>
</feature>